<dbReference type="OrthoDB" id="9776369at2"/>
<comment type="similarity">
    <text evidence="1">Belongs to the ABC transporter superfamily.</text>
</comment>
<evidence type="ECO:0000256" key="5">
    <source>
        <dbReference type="ARBA" id="ARBA00022741"/>
    </source>
</evidence>
<dbReference type="PROSITE" id="PS50893">
    <property type="entry name" value="ABC_TRANSPORTER_2"/>
    <property type="match status" value="1"/>
</dbReference>
<dbReference type="GO" id="GO:0015658">
    <property type="term" value="F:branched-chain amino acid transmembrane transporter activity"/>
    <property type="evidence" value="ECO:0007669"/>
    <property type="project" value="TreeGrafter"/>
</dbReference>
<gene>
    <name evidence="8" type="ORF">DDF84_017795</name>
</gene>
<dbReference type="Pfam" id="PF00005">
    <property type="entry name" value="ABC_tran"/>
    <property type="match status" value="1"/>
</dbReference>
<dbReference type="Proteomes" id="UP000253772">
    <property type="component" value="Chromosome c1"/>
</dbReference>
<keyword evidence="2" id="KW-0813">Transport</keyword>
<keyword evidence="6 8" id="KW-0067">ATP-binding</keyword>
<dbReference type="GO" id="GO:0005524">
    <property type="term" value="F:ATP binding"/>
    <property type="evidence" value="ECO:0007669"/>
    <property type="project" value="UniProtKB-KW"/>
</dbReference>
<dbReference type="SUPFAM" id="SSF52540">
    <property type="entry name" value="P-loop containing nucleoside triphosphate hydrolases"/>
    <property type="match status" value="1"/>
</dbReference>
<dbReference type="PROSITE" id="PS00211">
    <property type="entry name" value="ABC_TRANSPORTER_1"/>
    <property type="match status" value="1"/>
</dbReference>
<dbReference type="PANTHER" id="PTHR43820:SF6">
    <property type="entry name" value="ABC TRANSPORTER ATP-BINDING PROTEIN"/>
    <property type="match status" value="1"/>
</dbReference>
<dbReference type="AlphaFoldDB" id="A0A2L0XBH7"/>
<keyword evidence="7" id="KW-0029">Amino-acid transport</keyword>
<evidence type="ECO:0000256" key="2">
    <source>
        <dbReference type="ARBA" id="ARBA00022448"/>
    </source>
</evidence>
<keyword evidence="5" id="KW-0547">Nucleotide-binding</keyword>
<dbReference type="SMART" id="SM00382">
    <property type="entry name" value="AAA"/>
    <property type="match status" value="1"/>
</dbReference>
<evidence type="ECO:0000256" key="3">
    <source>
        <dbReference type="ARBA" id="ARBA00022475"/>
    </source>
</evidence>
<dbReference type="InterPro" id="IPR052156">
    <property type="entry name" value="BCAA_Transport_ATP-bd_LivF"/>
</dbReference>
<evidence type="ECO:0000256" key="1">
    <source>
        <dbReference type="ARBA" id="ARBA00005417"/>
    </source>
</evidence>
<accession>A0A2L0XBH7</accession>
<dbReference type="InterPro" id="IPR017871">
    <property type="entry name" value="ABC_transporter-like_CS"/>
</dbReference>
<dbReference type="EMBL" id="CP037900">
    <property type="protein sequence ID" value="QBP11466.1"/>
    <property type="molecule type" value="Genomic_DNA"/>
</dbReference>
<sequence>MSLILEVKDLHVRYGKVEAVHGANLKVEAGKIVTVIGPNGAGKSTMLNAVMGALPVSGSSTGSVRFLGHDMAGIPVEGRVARGMCLVPEKRELFASMTVEDNLLLGAFRRKRAGERNYLDQKDVVYDLFPRLRERSKQEAGTLSGGERQMLAVGRALMAKPQLLMLDEPSLGLAPLIVKEIFHIIHNLRQTGVATLLIEQNARAALQVADYGYVIETGDMAMEGEASALASNPKVIETYLGLTKKAA</sequence>
<evidence type="ECO:0000256" key="4">
    <source>
        <dbReference type="ARBA" id="ARBA00022519"/>
    </source>
</evidence>
<evidence type="ECO:0000256" key="7">
    <source>
        <dbReference type="ARBA" id="ARBA00022970"/>
    </source>
</evidence>
<keyword evidence="4" id="KW-0997">Cell inner membrane</keyword>
<evidence type="ECO:0000313" key="9">
    <source>
        <dbReference type="Proteomes" id="UP000253772"/>
    </source>
</evidence>
<evidence type="ECO:0000313" key="8">
    <source>
        <dbReference type="EMBL" id="QBP11466.1"/>
    </source>
</evidence>
<dbReference type="PANTHER" id="PTHR43820">
    <property type="entry name" value="HIGH-AFFINITY BRANCHED-CHAIN AMINO ACID TRANSPORT ATP-BINDING PROTEIN LIVF"/>
    <property type="match status" value="1"/>
</dbReference>
<name>A0A2L0XBH7_9BURK</name>
<reference evidence="8 9" key="1">
    <citation type="submission" date="2019-03" db="EMBL/GenBank/DDBJ databases">
        <title>Comparative insights into the high quality Complete genome sequence of highly metal resistant Cupriavidus metallidurans strain BS1 isolated from a gold-copper mine.</title>
        <authorList>
            <person name="Mazhar H.S."/>
            <person name="Rensing C."/>
        </authorList>
    </citation>
    <scope>NUCLEOTIDE SEQUENCE [LARGE SCALE GENOMIC DNA]</scope>
    <source>
        <strain evidence="8 9">BS1</strain>
    </source>
</reference>
<dbReference type="CDD" id="cd03224">
    <property type="entry name" value="ABC_TM1139_LivF_branched"/>
    <property type="match status" value="1"/>
</dbReference>
<dbReference type="GO" id="GO:0016887">
    <property type="term" value="F:ATP hydrolysis activity"/>
    <property type="evidence" value="ECO:0007669"/>
    <property type="project" value="InterPro"/>
</dbReference>
<dbReference type="GO" id="GO:0015807">
    <property type="term" value="P:L-amino acid transport"/>
    <property type="evidence" value="ECO:0007669"/>
    <property type="project" value="TreeGrafter"/>
</dbReference>
<proteinExistence type="inferred from homology"/>
<evidence type="ECO:0000256" key="6">
    <source>
        <dbReference type="ARBA" id="ARBA00022840"/>
    </source>
</evidence>
<dbReference type="InterPro" id="IPR003593">
    <property type="entry name" value="AAA+_ATPase"/>
</dbReference>
<dbReference type="Gene3D" id="3.40.50.300">
    <property type="entry name" value="P-loop containing nucleotide triphosphate hydrolases"/>
    <property type="match status" value="1"/>
</dbReference>
<dbReference type="InterPro" id="IPR027417">
    <property type="entry name" value="P-loop_NTPase"/>
</dbReference>
<dbReference type="RefSeq" id="WP_017514667.1">
    <property type="nucleotide sequence ID" value="NZ_CP026544.1"/>
</dbReference>
<keyword evidence="3" id="KW-1003">Cell membrane</keyword>
<keyword evidence="4" id="KW-0472">Membrane</keyword>
<dbReference type="InterPro" id="IPR003439">
    <property type="entry name" value="ABC_transporter-like_ATP-bd"/>
</dbReference>
<organism evidence="8 9">
    <name type="scientific">Cupriavidus metallidurans</name>
    <dbReference type="NCBI Taxonomy" id="119219"/>
    <lineage>
        <taxon>Bacteria</taxon>
        <taxon>Pseudomonadati</taxon>
        <taxon>Pseudomonadota</taxon>
        <taxon>Betaproteobacteria</taxon>
        <taxon>Burkholderiales</taxon>
        <taxon>Burkholderiaceae</taxon>
        <taxon>Cupriavidus</taxon>
    </lineage>
</organism>
<protein>
    <submittedName>
        <fullName evidence="8">ABC transporter ATP-binding protein</fullName>
    </submittedName>
</protein>